<proteinExistence type="predicted"/>
<reference evidence="3 4" key="1">
    <citation type="journal article" date="2021" name="bioRxiv">
        <title>Unique metabolic strategies in Hadean analogues reveal hints for primordial physiology.</title>
        <authorList>
            <person name="Nobu M.K."/>
            <person name="Nakai R."/>
            <person name="Tamazawa S."/>
            <person name="Mori H."/>
            <person name="Toyoda A."/>
            <person name="Ijiri A."/>
            <person name="Suzuki S."/>
            <person name="Kurokawa K."/>
            <person name="Kamagata Y."/>
            <person name="Tamaki H."/>
        </authorList>
    </citation>
    <scope>NUCLEOTIDE SEQUENCE [LARGE SCALE GENOMIC DNA]</scope>
    <source>
        <strain evidence="3">BS525</strain>
    </source>
</reference>
<name>A0A9E2BIG3_PSYF1</name>
<sequence length="326" mass="36847">MLAKGQPKLIALDALLNASSRNPSSDSLLAKAMSKVPNFILATRLEGYDEKRQIFTEELLPAPVFRTVAQLSYANIISEGEDNLITCRSFAPFSALHNSQNQVLLKESITSKIASIAWPKAYEKLKERNKTAELINFTNSEQSWFVIDVEQALSGQFNISLKDKVILMGYLGGYIGSPSWEDKFYTPLNPIYAGKASPDMFGLVIHANCLKMIKEANYLNQMPQWLAIILSTLLLMLILRVFWKVQFHYGHLYDIITKLSQLFLAIIIVYLMVIIFHLTGYKIDILLLLTGILLSSDALEIYLGLLKLRQSAIRRFFKKNKVSTSS</sequence>
<dbReference type="Pfam" id="PF05226">
    <property type="entry name" value="CHASE2"/>
    <property type="match status" value="1"/>
</dbReference>
<feature type="domain" description="CHASE2" evidence="2">
    <location>
        <begin position="2"/>
        <end position="236"/>
    </location>
</feature>
<feature type="transmembrane region" description="Helical" evidence="1">
    <location>
        <begin position="225"/>
        <end position="243"/>
    </location>
</feature>
<dbReference type="Proteomes" id="UP000811545">
    <property type="component" value="Unassembled WGS sequence"/>
</dbReference>
<keyword evidence="1" id="KW-0812">Transmembrane</keyword>
<evidence type="ECO:0000259" key="2">
    <source>
        <dbReference type="Pfam" id="PF05226"/>
    </source>
</evidence>
<protein>
    <recommendedName>
        <fullName evidence="2">CHASE2 domain-containing protein</fullName>
    </recommendedName>
</protein>
<evidence type="ECO:0000256" key="1">
    <source>
        <dbReference type="SAM" id="Phobius"/>
    </source>
</evidence>
<keyword evidence="1" id="KW-1133">Transmembrane helix</keyword>
<feature type="transmembrane region" description="Helical" evidence="1">
    <location>
        <begin position="285"/>
        <end position="305"/>
    </location>
</feature>
<comment type="caution">
    <text evidence="3">The sequence shown here is derived from an EMBL/GenBank/DDBJ whole genome shotgun (WGS) entry which is preliminary data.</text>
</comment>
<organism evidence="3 4">
    <name type="scientific">Psychracetigena formicireducens</name>
    <dbReference type="NCBI Taxonomy" id="2986056"/>
    <lineage>
        <taxon>Bacteria</taxon>
        <taxon>Bacillati</taxon>
        <taxon>Candidatus Lithacetigenota</taxon>
        <taxon>Candidatus Psychracetigena</taxon>
    </lineage>
</organism>
<gene>
    <name evidence="3" type="ORF">DDT42_02029</name>
</gene>
<keyword evidence="1" id="KW-0472">Membrane</keyword>
<feature type="transmembrane region" description="Helical" evidence="1">
    <location>
        <begin position="255"/>
        <end position="279"/>
    </location>
</feature>
<dbReference type="AlphaFoldDB" id="A0A9E2BIG3"/>
<dbReference type="InterPro" id="IPR007890">
    <property type="entry name" value="CHASE2"/>
</dbReference>
<evidence type="ECO:0000313" key="3">
    <source>
        <dbReference type="EMBL" id="MBT9146147.1"/>
    </source>
</evidence>
<evidence type="ECO:0000313" key="4">
    <source>
        <dbReference type="Proteomes" id="UP000811545"/>
    </source>
</evidence>
<accession>A0A9E2BIG3</accession>
<dbReference type="EMBL" id="QLTW01000346">
    <property type="protein sequence ID" value="MBT9146147.1"/>
    <property type="molecule type" value="Genomic_DNA"/>
</dbReference>